<protein>
    <submittedName>
        <fullName evidence="1">Uncharacterized protein</fullName>
    </submittedName>
</protein>
<evidence type="ECO:0000313" key="1">
    <source>
        <dbReference type="EMBL" id="SUV45289.1"/>
    </source>
</evidence>
<dbReference type="Proteomes" id="UP000254950">
    <property type="component" value="Unassembled WGS sequence"/>
</dbReference>
<reference evidence="1 2" key="1">
    <citation type="submission" date="2018-06" db="EMBL/GenBank/DDBJ databases">
        <authorList>
            <consortium name="Pathogen Informatics"/>
            <person name="Doyle S."/>
        </authorList>
    </citation>
    <scope>NUCLEOTIDE SEQUENCE [LARGE SCALE GENOMIC DNA]</scope>
    <source>
        <strain evidence="1 2">NCTC12862</strain>
    </source>
</reference>
<name>A0A380ZE99_BARDO</name>
<sequence length="33" mass="3682">MPDKGISDYINQGVSFMFCRYGRGGNDFTNFGS</sequence>
<dbReference type="EMBL" id="UFTF01000001">
    <property type="protein sequence ID" value="SUV45289.1"/>
    <property type="molecule type" value="Genomic_DNA"/>
</dbReference>
<evidence type="ECO:0000313" key="2">
    <source>
        <dbReference type="Proteomes" id="UP000254950"/>
    </source>
</evidence>
<accession>A0A380ZE99</accession>
<organism evidence="1 2">
    <name type="scientific">Bartonella doshiae</name>
    <dbReference type="NCBI Taxonomy" id="33044"/>
    <lineage>
        <taxon>Bacteria</taxon>
        <taxon>Pseudomonadati</taxon>
        <taxon>Pseudomonadota</taxon>
        <taxon>Alphaproteobacteria</taxon>
        <taxon>Hyphomicrobiales</taxon>
        <taxon>Bartonellaceae</taxon>
        <taxon>Bartonella</taxon>
    </lineage>
</organism>
<proteinExistence type="predicted"/>
<dbReference type="AlphaFoldDB" id="A0A380ZE99"/>
<gene>
    <name evidence="1" type="ORF">NCTC12862_01015</name>
</gene>